<dbReference type="Pfam" id="PF00753">
    <property type="entry name" value="Lactamase_B"/>
    <property type="match status" value="1"/>
</dbReference>
<accession>A0A1G4EGL3</accession>
<dbReference type="CDD" id="cd07726">
    <property type="entry name" value="ST1585-like_MBL-fold"/>
    <property type="match status" value="1"/>
</dbReference>
<dbReference type="PANTHER" id="PTHR42951:SF22">
    <property type="entry name" value="METALLO BETA-LACTAMASE SUPERFAMILY LIPOPROTEIN"/>
    <property type="match status" value="1"/>
</dbReference>
<dbReference type="InterPro" id="IPR001279">
    <property type="entry name" value="Metallo-B-lactamas"/>
</dbReference>
<dbReference type="AlphaFoldDB" id="A0A1G4EGL3"/>
<dbReference type="InterPro" id="IPR036866">
    <property type="entry name" value="RibonucZ/Hydroxyglut_hydro"/>
</dbReference>
<sequence length="321" mass="36123">MKKVEQLSSHLYLIDDYDLQHDERTGTYVLLGDDITLIETCAAPSLPYILDGLQQLHINLNDVKNIIVTHVHLDHAGAAGLMMEKCPNATLFVHPRGARHMIDPTKLILGAKAVYKEEFDKLFDPILPIEEERVHIVQNGDTLKIAEDRTLTFYDTPGHAKHHISIHDSKTNGIFTGDTIGIYYRELADLGVELYLPSTSPSQFQPDAMIASKNHIQSMNVDTIYFGHYGASANVTEVYSQLEHWLPIFVNTGNEVFQKHTNFDEATKALQSLLVEKVSTHLTKLNVPSNHSVYNILYLDLEISAMGIIDYLTKQTKSTIN</sequence>
<dbReference type="SMART" id="SM00849">
    <property type="entry name" value="Lactamase_B"/>
    <property type="match status" value="1"/>
</dbReference>
<evidence type="ECO:0000313" key="2">
    <source>
        <dbReference type="EMBL" id="SCB67893.1"/>
    </source>
</evidence>
<organism evidence="2 3">
    <name type="scientific">Bacillus mycoides</name>
    <dbReference type="NCBI Taxonomy" id="1405"/>
    <lineage>
        <taxon>Bacteria</taxon>
        <taxon>Bacillati</taxon>
        <taxon>Bacillota</taxon>
        <taxon>Bacilli</taxon>
        <taxon>Bacillales</taxon>
        <taxon>Bacillaceae</taxon>
        <taxon>Bacillus</taxon>
        <taxon>Bacillus cereus group</taxon>
    </lineage>
</organism>
<dbReference type="EMBL" id="FMAK01000029">
    <property type="protein sequence ID" value="SCB67893.1"/>
    <property type="molecule type" value="Genomic_DNA"/>
</dbReference>
<proteinExistence type="predicted"/>
<dbReference type="Proteomes" id="UP000195696">
    <property type="component" value="Unassembled WGS sequence"/>
</dbReference>
<dbReference type="InterPro" id="IPR050855">
    <property type="entry name" value="NDM-1-like"/>
</dbReference>
<name>A0A1G4EGL3_BACMY</name>
<dbReference type="PANTHER" id="PTHR42951">
    <property type="entry name" value="METALLO-BETA-LACTAMASE DOMAIN-CONTAINING"/>
    <property type="match status" value="1"/>
</dbReference>
<reference evidence="2 3" key="1">
    <citation type="submission" date="2016-08" db="EMBL/GenBank/DDBJ databases">
        <authorList>
            <person name="Seilhamer J.J."/>
        </authorList>
    </citation>
    <scope>NUCLEOTIDE SEQUENCE [LARGE SCALE GENOMIC DNA]</scope>
    <source>
        <strain evidence="2 3">SDA_GO95</strain>
    </source>
</reference>
<protein>
    <recommendedName>
        <fullName evidence="1">Metallo-beta-lactamase domain-containing protein</fullName>
    </recommendedName>
</protein>
<evidence type="ECO:0000313" key="3">
    <source>
        <dbReference type="Proteomes" id="UP000195696"/>
    </source>
</evidence>
<evidence type="ECO:0000259" key="1">
    <source>
        <dbReference type="SMART" id="SM00849"/>
    </source>
</evidence>
<gene>
    <name evidence="2" type="ORF">BWGO95_02022</name>
</gene>
<feature type="domain" description="Metallo-beta-lactamase" evidence="1">
    <location>
        <begin position="24"/>
        <end position="228"/>
    </location>
</feature>
<dbReference type="SUPFAM" id="SSF56281">
    <property type="entry name" value="Metallo-hydrolase/oxidoreductase"/>
    <property type="match status" value="1"/>
</dbReference>
<dbReference type="InterPro" id="IPR037482">
    <property type="entry name" value="ST1585_MBL-fold"/>
</dbReference>
<dbReference type="Gene3D" id="3.60.15.10">
    <property type="entry name" value="Ribonuclease Z/Hydroxyacylglutathione hydrolase-like"/>
    <property type="match status" value="1"/>
</dbReference>
<dbReference type="RefSeq" id="WP_088099001.1">
    <property type="nucleotide sequence ID" value="NZ_FMAK01000029.1"/>
</dbReference>